<keyword evidence="3" id="KW-0812">Transmembrane</keyword>
<evidence type="ECO:0000313" key="5">
    <source>
        <dbReference type="Proteomes" id="UP000297245"/>
    </source>
</evidence>
<feature type="compositionally biased region" description="Basic residues" evidence="2">
    <location>
        <begin position="850"/>
        <end position="860"/>
    </location>
</feature>
<feature type="compositionally biased region" description="Basic residues" evidence="2">
    <location>
        <begin position="343"/>
        <end position="352"/>
    </location>
</feature>
<gene>
    <name evidence="4" type="ORF">K435DRAFT_864342</name>
</gene>
<feature type="region of interest" description="Disordered" evidence="2">
    <location>
        <begin position="580"/>
        <end position="672"/>
    </location>
</feature>
<feature type="compositionally biased region" description="Low complexity" evidence="2">
    <location>
        <begin position="406"/>
        <end position="417"/>
    </location>
</feature>
<feature type="compositionally biased region" description="Basic and acidic residues" evidence="2">
    <location>
        <begin position="642"/>
        <end position="652"/>
    </location>
</feature>
<feature type="compositionally biased region" description="Low complexity" evidence="2">
    <location>
        <begin position="234"/>
        <end position="261"/>
    </location>
</feature>
<keyword evidence="5" id="KW-1185">Reference proteome</keyword>
<feature type="compositionally biased region" description="Basic and acidic residues" evidence="2">
    <location>
        <begin position="101"/>
        <end position="113"/>
    </location>
</feature>
<feature type="transmembrane region" description="Helical" evidence="3">
    <location>
        <begin position="12"/>
        <end position="32"/>
    </location>
</feature>
<keyword evidence="3" id="KW-0472">Membrane</keyword>
<feature type="coiled-coil region" evidence="1">
    <location>
        <begin position="518"/>
        <end position="552"/>
    </location>
</feature>
<feature type="compositionally biased region" description="Acidic residues" evidence="2">
    <location>
        <begin position="819"/>
        <end position="828"/>
    </location>
</feature>
<proteinExistence type="predicted"/>
<feature type="compositionally biased region" description="Polar residues" evidence="2">
    <location>
        <begin position="953"/>
        <end position="977"/>
    </location>
</feature>
<reference evidence="4 5" key="1">
    <citation type="journal article" date="2019" name="Nat. Ecol. Evol.">
        <title>Megaphylogeny resolves global patterns of mushroom evolution.</title>
        <authorList>
            <person name="Varga T."/>
            <person name="Krizsan K."/>
            <person name="Foldi C."/>
            <person name="Dima B."/>
            <person name="Sanchez-Garcia M."/>
            <person name="Sanchez-Ramirez S."/>
            <person name="Szollosi G.J."/>
            <person name="Szarkandi J.G."/>
            <person name="Papp V."/>
            <person name="Albert L."/>
            <person name="Andreopoulos W."/>
            <person name="Angelini C."/>
            <person name="Antonin V."/>
            <person name="Barry K.W."/>
            <person name="Bougher N.L."/>
            <person name="Buchanan P."/>
            <person name="Buyck B."/>
            <person name="Bense V."/>
            <person name="Catcheside P."/>
            <person name="Chovatia M."/>
            <person name="Cooper J."/>
            <person name="Damon W."/>
            <person name="Desjardin D."/>
            <person name="Finy P."/>
            <person name="Geml J."/>
            <person name="Haridas S."/>
            <person name="Hughes K."/>
            <person name="Justo A."/>
            <person name="Karasinski D."/>
            <person name="Kautmanova I."/>
            <person name="Kiss B."/>
            <person name="Kocsube S."/>
            <person name="Kotiranta H."/>
            <person name="LaButti K.M."/>
            <person name="Lechner B.E."/>
            <person name="Liimatainen K."/>
            <person name="Lipzen A."/>
            <person name="Lukacs Z."/>
            <person name="Mihaltcheva S."/>
            <person name="Morgado L.N."/>
            <person name="Niskanen T."/>
            <person name="Noordeloos M.E."/>
            <person name="Ohm R.A."/>
            <person name="Ortiz-Santana B."/>
            <person name="Ovrebo C."/>
            <person name="Racz N."/>
            <person name="Riley R."/>
            <person name="Savchenko A."/>
            <person name="Shiryaev A."/>
            <person name="Soop K."/>
            <person name="Spirin V."/>
            <person name="Szebenyi C."/>
            <person name="Tomsovsky M."/>
            <person name="Tulloss R.E."/>
            <person name="Uehling J."/>
            <person name="Grigoriev I.V."/>
            <person name="Vagvolgyi C."/>
            <person name="Papp T."/>
            <person name="Martin F.M."/>
            <person name="Miettinen O."/>
            <person name="Hibbett D.S."/>
            <person name="Nagy L.G."/>
        </authorList>
    </citation>
    <scope>NUCLEOTIDE SEQUENCE [LARGE SCALE GENOMIC DNA]</scope>
    <source>
        <strain evidence="4 5">CBS 962.96</strain>
    </source>
</reference>
<feature type="compositionally biased region" description="Low complexity" evidence="2">
    <location>
        <begin position="873"/>
        <end position="903"/>
    </location>
</feature>
<feature type="compositionally biased region" description="Low complexity" evidence="2">
    <location>
        <begin position="162"/>
        <end position="180"/>
    </location>
</feature>
<feature type="region of interest" description="Disordered" evidence="2">
    <location>
        <begin position="925"/>
        <end position="994"/>
    </location>
</feature>
<dbReference type="OrthoDB" id="3071207at2759"/>
<feature type="compositionally biased region" description="Polar residues" evidence="2">
    <location>
        <begin position="316"/>
        <end position="335"/>
    </location>
</feature>
<feature type="compositionally biased region" description="Polar residues" evidence="2">
    <location>
        <begin position="210"/>
        <end position="224"/>
    </location>
</feature>
<protein>
    <submittedName>
        <fullName evidence="4">Uncharacterized protein</fullName>
    </submittedName>
</protein>
<accession>A0A4S8LME9</accession>
<dbReference type="EMBL" id="ML179336">
    <property type="protein sequence ID" value="THU90404.1"/>
    <property type="molecule type" value="Genomic_DNA"/>
</dbReference>
<name>A0A4S8LME9_DENBC</name>
<feature type="region of interest" description="Disordered" evidence="2">
    <location>
        <begin position="282"/>
        <end position="509"/>
    </location>
</feature>
<feature type="region of interest" description="Disordered" evidence="2">
    <location>
        <begin position="128"/>
        <end position="261"/>
    </location>
</feature>
<feature type="compositionally biased region" description="Low complexity" evidence="2">
    <location>
        <begin position="801"/>
        <end position="811"/>
    </location>
</feature>
<feature type="compositionally biased region" description="Low complexity" evidence="2">
    <location>
        <begin position="742"/>
        <end position="754"/>
    </location>
</feature>
<dbReference type="Proteomes" id="UP000297245">
    <property type="component" value="Unassembled WGS sequence"/>
</dbReference>
<feature type="compositionally biased region" description="Low complexity" evidence="2">
    <location>
        <begin position="138"/>
        <end position="154"/>
    </location>
</feature>
<keyword evidence="3" id="KW-1133">Transmembrane helix</keyword>
<feature type="compositionally biased region" description="Polar residues" evidence="2">
    <location>
        <begin position="454"/>
        <end position="464"/>
    </location>
</feature>
<feature type="region of interest" description="Disordered" evidence="2">
    <location>
        <begin position="75"/>
        <end position="113"/>
    </location>
</feature>
<feature type="compositionally biased region" description="Acidic residues" evidence="2">
    <location>
        <begin position="299"/>
        <end position="308"/>
    </location>
</feature>
<evidence type="ECO:0000256" key="3">
    <source>
        <dbReference type="SAM" id="Phobius"/>
    </source>
</evidence>
<dbReference type="AlphaFoldDB" id="A0A4S8LME9"/>
<feature type="compositionally biased region" description="Polar residues" evidence="2">
    <location>
        <begin position="930"/>
        <end position="943"/>
    </location>
</feature>
<feature type="compositionally biased region" description="Polar residues" evidence="2">
    <location>
        <begin position="582"/>
        <end position="591"/>
    </location>
</feature>
<feature type="compositionally biased region" description="Low complexity" evidence="2">
    <location>
        <begin position="470"/>
        <end position="509"/>
    </location>
</feature>
<keyword evidence="1" id="KW-0175">Coiled coil</keyword>
<feature type="compositionally biased region" description="Basic and acidic residues" evidence="2">
    <location>
        <begin position="184"/>
        <end position="200"/>
    </location>
</feature>
<feature type="compositionally biased region" description="Polar residues" evidence="2">
    <location>
        <begin position="604"/>
        <end position="631"/>
    </location>
</feature>
<evidence type="ECO:0000256" key="2">
    <source>
        <dbReference type="SAM" id="MobiDB-lite"/>
    </source>
</evidence>
<evidence type="ECO:0000313" key="4">
    <source>
        <dbReference type="EMBL" id="THU90404.1"/>
    </source>
</evidence>
<evidence type="ECO:0000256" key="1">
    <source>
        <dbReference type="SAM" id="Coils"/>
    </source>
</evidence>
<sequence>MDDERDSSQSGQSLLVATTLATLILAGSAVFLRSKFPQLRLSVYGNTNHVAEHNVQYDASGQSSQSFRTYHVNDLRVPVADKTQNTSLKNSRSKERRRRGKDPMKELMKGGKKAKDIARLLKNVEQNEHFPAGPSSPSASTVAHSQQQSQSTVSRSKRSRSPDPSASSRSVSSISASSSRQHVKIADLHQNDSEDDRAFDIPDEELYNIDTVSTDSQRPSQPDSHYTDPHYIYHTPSGPSTTHTTHSPSHSHSTSHDSTPSLASLATTLSYPDSVATTSTAVTSVGSMSPSMSMKPYDYDEQEQEEGEQQVREQQKFTPTGNGIQSSKSFPSKTDNVNDTHHPSRKPPRFRSKNNTSSPQPGIPISTSMPPIPSRASTLTPSSGFPDASEHHGSEMSAPMDFPTLNSSINSISTSASRPGDRERTSSAVHVTEIDGHHSPANGPGNMIRRASTPLRTPTPSNLPGSVIVPNSASNSGSGTGSPGPASGKSTPPPSQSASSVSSTVSTQTQIASLKGALEATRMREEKAKSDLERTSQELEMLKWEMSSWRRREGELQTHIHHLAHQVQSYAAFYMSSAMSSPVMQSPSNGLYPQHLVPGLDGSPSGSKNGSKAPSPSPNERQQVPLSTSTPDAPGGQAAGHQHAEQEQEHVPQENGNGLPSHGLMSQLPMNGMSPMSPLGAVSPLSFSAVSSPHSPHFPYPPYPMPGQASHIHGHSQYGMPFPLQMHPSHFLSMLNTNPMSTSVSASSVLSMPNGEEDILPDPSANDSPSPGPKDALNRGRKLRKGFESSLGDGWVGIGSSGDEASASGSSERPHAEREDNDDDEDDNGGVSELLADAILKRPGSIRLGSGRRKEKRRNKTGSAHEDDKGDLSSSPPHSSPGTPGSSDSLQSSSSPESPVEFVFPSISDWGNVTKKKAEAAVVAVEPVQEDSQSTRDLVNTSPGAEKVEGEQITPTAAASGTTQKESTDVANMTPDSISLPEPVINDQEKVVQV</sequence>
<feature type="region of interest" description="Disordered" evidence="2">
    <location>
        <begin position="742"/>
        <end position="903"/>
    </location>
</feature>
<organism evidence="4 5">
    <name type="scientific">Dendrothele bispora (strain CBS 962.96)</name>
    <dbReference type="NCBI Taxonomy" id="1314807"/>
    <lineage>
        <taxon>Eukaryota</taxon>
        <taxon>Fungi</taxon>
        <taxon>Dikarya</taxon>
        <taxon>Basidiomycota</taxon>
        <taxon>Agaricomycotina</taxon>
        <taxon>Agaricomycetes</taxon>
        <taxon>Agaricomycetidae</taxon>
        <taxon>Agaricales</taxon>
        <taxon>Agaricales incertae sedis</taxon>
        <taxon>Dendrothele</taxon>
    </lineage>
</organism>